<dbReference type="Proteomes" id="UP000186808">
    <property type="component" value="Unassembled WGS sequence"/>
</dbReference>
<protein>
    <recommendedName>
        <fullName evidence="5">Tetratricopeptide repeat</fullName>
    </recommendedName>
</protein>
<evidence type="ECO:0000313" key="2">
    <source>
        <dbReference type="EMBL" id="STO24083.1"/>
    </source>
</evidence>
<reference evidence="2 4" key="2">
    <citation type="submission" date="2018-06" db="EMBL/GenBank/DDBJ databases">
        <authorList>
            <consortium name="Pathogen Informatics"/>
            <person name="Doyle S."/>
        </authorList>
    </citation>
    <scope>NUCLEOTIDE SEQUENCE [LARGE SCALE GENOMIC DNA]</scope>
    <source>
        <strain evidence="2 4">NCTC11401</strain>
    </source>
</reference>
<dbReference type="OrthoDB" id="5650036at2"/>
<keyword evidence="3" id="KW-1185">Reference proteome</keyword>
<dbReference type="InterPro" id="IPR011990">
    <property type="entry name" value="TPR-like_helical_dom_sf"/>
</dbReference>
<accession>A0A377GHQ4</accession>
<dbReference type="STRING" id="464.Lgor_1967"/>
<dbReference type="EMBL" id="UGGV01000001">
    <property type="protein sequence ID" value="STO24083.1"/>
    <property type="molecule type" value="Genomic_DNA"/>
</dbReference>
<dbReference type="EMBL" id="FTNL01000014">
    <property type="protein sequence ID" value="SIR53126.1"/>
    <property type="molecule type" value="Genomic_DNA"/>
</dbReference>
<evidence type="ECO:0000313" key="3">
    <source>
        <dbReference type="Proteomes" id="UP000186808"/>
    </source>
</evidence>
<evidence type="ECO:0000313" key="1">
    <source>
        <dbReference type="EMBL" id="SIR53126.1"/>
    </source>
</evidence>
<sequence length="362" mass="41490">MDEEYRKQAKLKITNAKYLDREVIAKKPVIDKYLQGINLFLHIVNKTLNDFHELSDAYHDLAIIYFNSSEYEKSAQCYLDAIKQLLQTPLNDKSYRKLTELYIDLADACYESLNQPAGDEAMANAIKAFGCIKEKTFEEQNIGDPVVNFKQFHSHYEKKLSTASYIASSKFANHEHLLGEGQFAKQEQALFEQFEAISIHEIQQIDHSIESMLSQLSLSADKHPFSPVLINETPSDGAYRNMAMQLLALAQSQVQNQRVTNTIATYKQVIKTLQMLKDPQQSDHQIIQHLEEQIHYLSRKPISTKTQFPATSPSIPQENQSSFLVSQSGASFFYQSLPQETKEECFESYDQDIEMDDNGMNM</sequence>
<dbReference type="Proteomes" id="UP000254374">
    <property type="component" value="Unassembled WGS sequence"/>
</dbReference>
<evidence type="ECO:0000313" key="4">
    <source>
        <dbReference type="Proteomes" id="UP000254374"/>
    </source>
</evidence>
<gene>
    <name evidence="2" type="ORF">NCTC11401_00889</name>
    <name evidence="1" type="ORF">SAMN05421777_11491</name>
</gene>
<organism evidence="2 4">
    <name type="scientific">Fluoribacter gormanii</name>
    <dbReference type="NCBI Taxonomy" id="464"/>
    <lineage>
        <taxon>Bacteria</taxon>
        <taxon>Pseudomonadati</taxon>
        <taxon>Pseudomonadota</taxon>
        <taxon>Gammaproteobacteria</taxon>
        <taxon>Legionellales</taxon>
        <taxon>Legionellaceae</taxon>
        <taxon>Fluoribacter</taxon>
    </lineage>
</organism>
<name>A0A377GHQ4_9GAMM</name>
<dbReference type="SUPFAM" id="SSF48452">
    <property type="entry name" value="TPR-like"/>
    <property type="match status" value="1"/>
</dbReference>
<dbReference type="RefSeq" id="WP_058468448.1">
    <property type="nucleotide sequence ID" value="NZ_CAAAIX010000013.1"/>
</dbReference>
<reference evidence="1 3" key="1">
    <citation type="submission" date="2017-01" db="EMBL/GenBank/DDBJ databases">
        <authorList>
            <person name="Varghese N."/>
            <person name="Submissions S."/>
        </authorList>
    </citation>
    <scope>NUCLEOTIDE SEQUENCE [LARGE SCALE GENOMIC DNA]</scope>
    <source>
        <strain evidence="1 3">ATCC 33342</strain>
    </source>
</reference>
<evidence type="ECO:0008006" key="5">
    <source>
        <dbReference type="Google" id="ProtNLM"/>
    </source>
</evidence>
<proteinExistence type="predicted"/>
<dbReference type="AlphaFoldDB" id="A0A377GHQ4"/>